<comment type="caution">
    <text evidence="4">The sequence shown here is derived from an EMBL/GenBank/DDBJ whole genome shotgun (WGS) entry which is preliminary data.</text>
</comment>
<dbReference type="Gene3D" id="2.130.10.130">
    <property type="entry name" value="Integrin alpha, N-terminal"/>
    <property type="match status" value="5"/>
</dbReference>
<evidence type="ECO:0000256" key="1">
    <source>
        <dbReference type="ARBA" id="ARBA00022729"/>
    </source>
</evidence>
<feature type="signal peptide" evidence="2">
    <location>
        <begin position="1"/>
        <end position="25"/>
    </location>
</feature>
<evidence type="ECO:0000313" key="4">
    <source>
        <dbReference type="EMBL" id="MTI28874.1"/>
    </source>
</evidence>
<organism evidence="4 5">
    <name type="scientific">Fulvivirga kasyanovii</name>
    <dbReference type="NCBI Taxonomy" id="396812"/>
    <lineage>
        <taxon>Bacteria</taxon>
        <taxon>Pseudomonadati</taxon>
        <taxon>Bacteroidota</taxon>
        <taxon>Cytophagia</taxon>
        <taxon>Cytophagales</taxon>
        <taxon>Fulvivirgaceae</taxon>
        <taxon>Fulvivirga</taxon>
    </lineage>
</organism>
<keyword evidence="1 2" id="KW-0732">Signal</keyword>
<dbReference type="EMBL" id="SMLW01000674">
    <property type="protein sequence ID" value="MTI28874.1"/>
    <property type="molecule type" value="Genomic_DNA"/>
</dbReference>
<feature type="chain" id="PRO_5046206503" evidence="2">
    <location>
        <begin position="26"/>
        <end position="1112"/>
    </location>
</feature>
<protein>
    <submittedName>
        <fullName evidence="4">CRTAC1 family protein</fullName>
    </submittedName>
</protein>
<dbReference type="SUPFAM" id="SSF69318">
    <property type="entry name" value="Integrin alpha N-terminal domain"/>
    <property type="match status" value="3"/>
</dbReference>
<reference evidence="4 5" key="1">
    <citation type="submission" date="2019-02" db="EMBL/GenBank/DDBJ databases">
        <authorList>
            <person name="Goldberg S.R."/>
            <person name="Haltli B.A."/>
            <person name="Correa H."/>
            <person name="Russell K.G."/>
        </authorList>
    </citation>
    <scope>NUCLEOTIDE SEQUENCE [LARGE SCALE GENOMIC DNA]</scope>
    <source>
        <strain evidence="4 5">JCM 16186</strain>
    </source>
</reference>
<dbReference type="InterPro" id="IPR028994">
    <property type="entry name" value="Integrin_alpha_N"/>
</dbReference>
<dbReference type="PANTHER" id="PTHR16026:SF0">
    <property type="entry name" value="CARTILAGE ACIDIC PROTEIN 1"/>
    <property type="match status" value="1"/>
</dbReference>
<name>A0ABW9RX92_9BACT</name>
<accession>A0ABW9RX92</accession>
<evidence type="ECO:0000313" key="5">
    <source>
        <dbReference type="Proteomes" id="UP000798808"/>
    </source>
</evidence>
<dbReference type="InterPro" id="IPR011519">
    <property type="entry name" value="UnbV_ASPIC"/>
</dbReference>
<sequence>MRLSINLILCSVIISSLLACQSSEADQPWVFEKVNKEHTGIDFVNNVQNTKDFNIFLYRNFYNGGGVAIGDINNDGLQDVYFTSNMGENKLYLNKGDLKFEDITSKAGVASADKWSTGVVLVDINADGLLDIYVCNAGYRKGSDQKNELFINNGDLTFSEKATEYGLDENGYTTHAAFFDYDKDGDLDVYILNNSFMPVNTLNYSNKRELPADQWPVKDFLKGGGDKFLKNEGGKFVDITHEAGIYNSLIGFGLGITVGDVNGDNWEDIYVSNDFFERDYLYLNQQDGTFKERIKDQMGHISAFSMGADMADINNDSKPDIFVTDMLPDNDQRLKSTSSFEPYSVYELKLDRDFYHQYMQNTLQLNNGNNSFSEVAYYSGVSSSDWSWGALLFDINNDGYRDIYVCNGIYHDVTDQDFIDFFANDMIQKMALAGGKDDINSIISKMPSNPIKNKVFINNKDLQFDDISEHAENIPSFSNGAAYGDLDNDGDLDLVINNVNQEAFVFKNNTQETTGNHYLKVQLKGSGTNSHAIGSKLTLYHKEGTISSELIPSRGFQSSVDYNVIFGLGSVDKVDSLQVVWPDQSVSVVSPSAIDTLLTITQAGAVKLPDYTPVASKTATWIQVDSSGFEGHHEDDFVDFYKEGLVIRMLSREGPKTAVADVNGDGLEDAFICGAYKQAGQLYIQGTDGLVRSEQPEIEKAAYFEDTEARFFDADGDGDQDLFVGSGGNHDYQGAVAMQDRLYLNDGKGNFKLFGEAFPNNGYNTAVAVPLDFDADGDLDLFVGSRSVPGNYGVSPRSYLYQNDGGGRFADVTAEKAALLKNVGMITDATLTDINGNGKQELVIVGEWMSPIVLEITGGDLKEITTGVEGYSGWWNSVATADIDNDGDQDLILGNRGENFYFSGTFDAPAKLWVHDFDDNGTVDKILTRSLNGRDVSIHLKKELTQQIASLKKQNLKHSQFADKSIQELFAADVLQKATVRQGTWFKSSVALNDGKGKFTMVPLPAKTQLSSVNSIYTTDINKDGYIDLILGGNNSAFLPQFSKLDASYGQVLINNGEGSFRVVDSSESGFFVKGDIRQFSAISIGETEQILVMRNNDKPVVLKLNKPVNQK</sequence>
<dbReference type="RefSeq" id="WP_155176818.1">
    <property type="nucleotide sequence ID" value="NZ_BAAAFL010000053.1"/>
</dbReference>
<dbReference type="Pfam" id="PF07593">
    <property type="entry name" value="UnbV_ASPIC"/>
    <property type="match status" value="1"/>
</dbReference>
<dbReference type="Proteomes" id="UP000798808">
    <property type="component" value="Unassembled WGS sequence"/>
</dbReference>
<feature type="domain" description="ASPIC/UnbV" evidence="3">
    <location>
        <begin position="532"/>
        <end position="599"/>
    </location>
</feature>
<dbReference type="PROSITE" id="PS51257">
    <property type="entry name" value="PROKAR_LIPOPROTEIN"/>
    <property type="match status" value="1"/>
</dbReference>
<gene>
    <name evidence="4" type="ORF">E1163_28195</name>
</gene>
<dbReference type="PANTHER" id="PTHR16026">
    <property type="entry name" value="CARTILAGE ACIDIC PROTEIN 1"/>
    <property type="match status" value="1"/>
</dbReference>
<proteinExistence type="predicted"/>
<evidence type="ECO:0000256" key="2">
    <source>
        <dbReference type="SAM" id="SignalP"/>
    </source>
</evidence>
<dbReference type="InterPro" id="IPR027039">
    <property type="entry name" value="Crtac1"/>
</dbReference>
<evidence type="ECO:0000259" key="3">
    <source>
        <dbReference type="Pfam" id="PF07593"/>
    </source>
</evidence>
<dbReference type="InterPro" id="IPR013517">
    <property type="entry name" value="FG-GAP"/>
</dbReference>
<keyword evidence="5" id="KW-1185">Reference proteome</keyword>
<dbReference type="Pfam" id="PF13517">
    <property type="entry name" value="FG-GAP_3"/>
    <property type="match status" value="6"/>
</dbReference>